<feature type="transmembrane region" description="Helical" evidence="1">
    <location>
        <begin position="192"/>
        <end position="211"/>
    </location>
</feature>
<evidence type="ECO:0000256" key="1">
    <source>
        <dbReference type="SAM" id="Phobius"/>
    </source>
</evidence>
<feature type="transmembrane region" description="Helical" evidence="1">
    <location>
        <begin position="352"/>
        <end position="371"/>
    </location>
</feature>
<gene>
    <name evidence="2" type="ORF">HLQ16_00910</name>
</gene>
<name>A0A7Y3WR42_9CLOT</name>
<feature type="transmembrane region" description="Helical" evidence="1">
    <location>
        <begin position="254"/>
        <end position="273"/>
    </location>
</feature>
<feature type="transmembrane region" description="Helical" evidence="1">
    <location>
        <begin position="285"/>
        <end position="301"/>
    </location>
</feature>
<comment type="caution">
    <text evidence="2">The sequence shown here is derived from an EMBL/GenBank/DDBJ whole genome shotgun (WGS) entry which is preliminary data.</text>
</comment>
<feature type="transmembrane region" description="Helical" evidence="1">
    <location>
        <begin position="113"/>
        <end position="135"/>
    </location>
</feature>
<proteinExistence type="predicted"/>
<sequence length="381" mass="44096">MDNKKKFLKKFLILACIIWLALIVRIHGLPFTSGDYTAFVSRWFDTIKTGGGFSALKNSLGDYTPPYLYLLTLGTYTSINKLFYVKMISFVFEIMAAFFVMKIVNILYRNEKAGYLAFGLLLFIPTVIFNGSVWAQCDIIFTSFVIGSIYYILREKPITSLIFYGIALSFKLQAIFLLPLFGILLIKNRIKIYHLLLLPMSYLALSIPSVIVGRPLKDILLTYVNQSSEYKNLTYNAPSIYQWFTSKIFSNTSLIVNIGIIFTLLVVLFIFYVSIKYIKIIKYENIIELSLLFVIIIPFLLPRMHERYFFMADIISLLYAFCFPKKFYIAILMPFVSLVCYLPFLYNTSTNFIIIASVILFIVIIDLLYSFRIHLLNDQSN</sequence>
<dbReference type="RefSeq" id="WP_171295355.1">
    <property type="nucleotide sequence ID" value="NZ_CP087098.1"/>
</dbReference>
<feature type="transmembrane region" description="Helical" evidence="1">
    <location>
        <begin position="328"/>
        <end position="346"/>
    </location>
</feature>
<keyword evidence="1" id="KW-0472">Membrane</keyword>
<keyword evidence="1" id="KW-0812">Transmembrane</keyword>
<protein>
    <recommendedName>
        <fullName evidence="4">DUF2029 domain-containing protein</fullName>
    </recommendedName>
</protein>
<organism evidence="2 3">
    <name type="scientific">Clostridium estertheticum</name>
    <dbReference type="NCBI Taxonomy" id="238834"/>
    <lineage>
        <taxon>Bacteria</taxon>
        <taxon>Bacillati</taxon>
        <taxon>Bacillota</taxon>
        <taxon>Clostridia</taxon>
        <taxon>Eubacteriales</taxon>
        <taxon>Clostridiaceae</taxon>
        <taxon>Clostridium</taxon>
    </lineage>
</organism>
<dbReference type="AlphaFoldDB" id="A0A7Y3WR42"/>
<dbReference type="Proteomes" id="UP000531659">
    <property type="component" value="Unassembled WGS sequence"/>
</dbReference>
<dbReference type="EMBL" id="JABEYB010000001">
    <property type="protein sequence ID" value="NNU74504.1"/>
    <property type="molecule type" value="Genomic_DNA"/>
</dbReference>
<feature type="transmembrane region" description="Helical" evidence="1">
    <location>
        <begin position="83"/>
        <end position="101"/>
    </location>
</feature>
<reference evidence="2 3" key="1">
    <citation type="submission" date="2020-05" db="EMBL/GenBank/DDBJ databases">
        <title>Complete genome of Clostridium estertheticum subspecies estertheticum, isolated from Vacuum packed lamb meat from New Zealand imported to Switzerland.</title>
        <authorList>
            <person name="Wambui J."/>
            <person name="Stevens M.J.A."/>
            <person name="Stephan R."/>
        </authorList>
    </citation>
    <scope>NUCLEOTIDE SEQUENCE [LARGE SCALE GENOMIC DNA]</scope>
    <source>
        <strain evidence="2 3">CEST001</strain>
    </source>
</reference>
<evidence type="ECO:0008006" key="4">
    <source>
        <dbReference type="Google" id="ProtNLM"/>
    </source>
</evidence>
<feature type="transmembrane region" description="Helical" evidence="1">
    <location>
        <begin position="161"/>
        <end position="185"/>
    </location>
</feature>
<evidence type="ECO:0000313" key="2">
    <source>
        <dbReference type="EMBL" id="NNU74504.1"/>
    </source>
</evidence>
<evidence type="ECO:0000313" key="3">
    <source>
        <dbReference type="Proteomes" id="UP000531659"/>
    </source>
</evidence>
<keyword evidence="1" id="KW-1133">Transmembrane helix</keyword>
<accession>A0A7Y3WR42</accession>